<feature type="transmembrane region" description="Helical" evidence="1">
    <location>
        <begin position="85"/>
        <end position="104"/>
    </location>
</feature>
<reference evidence="2 3" key="1">
    <citation type="submission" date="2019-05" db="EMBL/GenBank/DDBJ databases">
        <title>Comparative genomics and metabolomics analyses of clavulanic acid producing Streptomyces species provides insight into specialized metabolism and evolution of beta-lactam biosynthetic gene clusters.</title>
        <authorList>
            <person name="Moore M.A."/>
            <person name="Cruz-Morales P."/>
            <person name="Barona Gomez F."/>
            <person name="Kapil T."/>
        </authorList>
    </citation>
    <scope>NUCLEOTIDE SEQUENCE [LARGE SCALE GENOMIC DNA]</scope>
    <source>
        <strain evidence="2 3">NRRL 5741</strain>
    </source>
</reference>
<feature type="transmembrane region" description="Helical" evidence="1">
    <location>
        <begin position="12"/>
        <end position="33"/>
    </location>
</feature>
<dbReference type="EMBL" id="VCLA01000170">
    <property type="protein sequence ID" value="MQT03540.1"/>
    <property type="molecule type" value="Genomic_DNA"/>
</dbReference>
<protein>
    <submittedName>
        <fullName evidence="2">Uncharacterized protein</fullName>
    </submittedName>
</protein>
<feature type="transmembrane region" description="Helical" evidence="1">
    <location>
        <begin position="116"/>
        <end position="136"/>
    </location>
</feature>
<dbReference type="RefSeq" id="WP_153525025.1">
    <property type="nucleotide sequence ID" value="NZ_JBEPDZ010000010.1"/>
</dbReference>
<evidence type="ECO:0000313" key="2">
    <source>
        <dbReference type="EMBL" id="MQT03540.1"/>
    </source>
</evidence>
<proteinExistence type="predicted"/>
<keyword evidence="1" id="KW-0472">Membrane</keyword>
<comment type="caution">
    <text evidence="2">The sequence shown here is derived from an EMBL/GenBank/DDBJ whole genome shotgun (WGS) entry which is preliminary data.</text>
</comment>
<dbReference type="AlphaFoldDB" id="A0A646KN77"/>
<name>A0A646KN77_STRJU</name>
<keyword evidence="3" id="KW-1185">Reference proteome</keyword>
<dbReference type="Proteomes" id="UP000419138">
    <property type="component" value="Unassembled WGS sequence"/>
</dbReference>
<organism evidence="2 3">
    <name type="scientific">Streptomyces jumonjinensis</name>
    <dbReference type="NCBI Taxonomy" id="1945"/>
    <lineage>
        <taxon>Bacteria</taxon>
        <taxon>Bacillati</taxon>
        <taxon>Actinomycetota</taxon>
        <taxon>Actinomycetes</taxon>
        <taxon>Kitasatosporales</taxon>
        <taxon>Streptomycetaceae</taxon>
        <taxon>Streptomyces</taxon>
    </lineage>
</organism>
<evidence type="ECO:0000313" key="3">
    <source>
        <dbReference type="Proteomes" id="UP000419138"/>
    </source>
</evidence>
<keyword evidence="1" id="KW-1133">Transmembrane helix</keyword>
<gene>
    <name evidence="2" type="ORF">FF041_26195</name>
</gene>
<feature type="transmembrane region" description="Helical" evidence="1">
    <location>
        <begin position="53"/>
        <end position="73"/>
    </location>
</feature>
<accession>A0A646KN77</accession>
<evidence type="ECO:0000256" key="1">
    <source>
        <dbReference type="SAM" id="Phobius"/>
    </source>
</evidence>
<keyword evidence="1" id="KW-0812">Transmembrane</keyword>
<sequence>MNAPFPKVMAFAAAASIAPWAVGGLLSYFLPYPSGPSIGDRWQLFVDDAFSDGAWTFVPLTILATIAVTLVRPSRTWWAAATRSTVAYSVVLLAVSIASAVVSGTEGAVDYGFVRLIFALLTLPIPLCFLLSALLARRLLGLASEPDGRRHPVGPVLGQRDERA</sequence>